<gene>
    <name evidence="7" type="primary">PaRXLR23</name>
</gene>
<comment type="function">
    <text evidence="5">Effector that suppresses plant defense responses during pathogen infection.</text>
</comment>
<proteinExistence type="inferred from homology"/>
<accession>A0A7G4WI12</accession>
<evidence type="ECO:0000313" key="7">
    <source>
        <dbReference type="EMBL" id="QMU24847.1"/>
    </source>
</evidence>
<keyword evidence="4 5" id="KW-0732">Signal</keyword>
<evidence type="ECO:0000256" key="3">
    <source>
        <dbReference type="ARBA" id="ARBA00022525"/>
    </source>
</evidence>
<evidence type="ECO:0000256" key="5">
    <source>
        <dbReference type="RuleBase" id="RU367124"/>
    </source>
</evidence>
<comment type="subcellular location">
    <subcellularLocation>
        <location evidence="1 5">Secreted</location>
    </subcellularLocation>
</comment>
<comment type="similarity">
    <text evidence="2 5">Belongs to the RxLR effector family.</text>
</comment>
<protein>
    <recommendedName>
        <fullName evidence="5">RxLR effector protein</fullName>
    </recommendedName>
</protein>
<feature type="region of interest" description="Disordered" evidence="6">
    <location>
        <begin position="36"/>
        <end position="69"/>
    </location>
</feature>
<organism evidence="7">
    <name type="scientific">Phytophthora agathidicida</name>
    <dbReference type="NCBI Taxonomy" id="1642459"/>
    <lineage>
        <taxon>Eukaryota</taxon>
        <taxon>Sar</taxon>
        <taxon>Stramenopiles</taxon>
        <taxon>Oomycota</taxon>
        <taxon>Peronosporomycetes</taxon>
        <taxon>Peronosporales</taxon>
        <taxon>Peronosporaceae</taxon>
        <taxon>Phytophthora</taxon>
    </lineage>
</organism>
<feature type="signal peptide" evidence="5">
    <location>
        <begin position="1"/>
        <end position="21"/>
    </location>
</feature>
<dbReference type="EMBL" id="MT503123">
    <property type="protein sequence ID" value="QMU24847.1"/>
    <property type="molecule type" value="Genomic_DNA"/>
</dbReference>
<evidence type="ECO:0000256" key="1">
    <source>
        <dbReference type="ARBA" id="ARBA00004613"/>
    </source>
</evidence>
<evidence type="ECO:0000256" key="6">
    <source>
        <dbReference type="SAM" id="MobiDB-lite"/>
    </source>
</evidence>
<evidence type="ECO:0000256" key="2">
    <source>
        <dbReference type="ARBA" id="ARBA00010400"/>
    </source>
</evidence>
<feature type="chain" id="PRO_5028864548" description="RxLR effector protein" evidence="5">
    <location>
        <begin position="22"/>
        <end position="141"/>
    </location>
</feature>
<dbReference type="Pfam" id="PF16810">
    <property type="entry name" value="RXLR"/>
    <property type="match status" value="1"/>
</dbReference>
<sequence length="141" mass="15974">MRLTLWILLVTLVVLLSSADAIPTTTTGVTRSKLAPLDSTNHATNGKRLLRSNPNKSNALGDNPSLKQPAVDEERGISTSFARLKSMMATKLGDFWGRILNRIYMWMYNKQIKPEDIDPMKHPLLFELYTAWYNVKVTLPK</sequence>
<dbReference type="AlphaFoldDB" id="A0A7G4WI12"/>
<name>A0A7G4WI12_9STRA</name>
<dbReference type="InterPro" id="IPR031825">
    <property type="entry name" value="RXLR"/>
</dbReference>
<evidence type="ECO:0000256" key="4">
    <source>
        <dbReference type="ARBA" id="ARBA00022729"/>
    </source>
</evidence>
<keyword evidence="3 5" id="KW-0964">Secreted</keyword>
<reference evidence="7" key="1">
    <citation type="journal article" date="2020" name="Mol. Plant">
        <title>Functional analysis of RXLR effectors from the New Zealand kauri dieback pathogen Phytophthora agathidicida.</title>
        <authorList>
            <person name="Guo Y."/>
            <person name="Dupont P.Y."/>
            <person name="Mesarich C.H."/>
            <person name="Yang B."/>
            <person name="McDougal R.L."/>
            <person name="Panda P."/>
            <person name="Dijkwel P."/>
            <person name="Studholme D.J."/>
            <person name="Sambles C."/>
            <person name="Win J."/>
            <person name="Wang Y."/>
            <person name="Williams N.M."/>
            <person name="Bradshaw R.E."/>
        </authorList>
    </citation>
    <scope>NUCLEOTIDE SEQUENCE</scope>
    <source>
        <strain evidence="7">3770</strain>
    </source>
</reference>
<comment type="domain">
    <text evidence="5">The RxLR-dEER motif acts to carry the protein into the host cell cytoplasm through binding to cell surface phosphatidylinositol-3-phosphate.</text>
</comment>